<dbReference type="AlphaFoldDB" id="D8Q1F4"/>
<dbReference type="VEuPathDB" id="FungiDB:SCHCODRAFT_02619310"/>
<proteinExistence type="predicted"/>
<accession>D8Q1F4</accession>
<feature type="non-terminal residue" evidence="1">
    <location>
        <position position="145"/>
    </location>
</feature>
<dbReference type="Proteomes" id="UP000007431">
    <property type="component" value="Unassembled WGS sequence"/>
</dbReference>
<organism evidence="2">
    <name type="scientific">Schizophyllum commune (strain H4-8 / FGSC 9210)</name>
    <name type="common">Split gill fungus</name>
    <dbReference type="NCBI Taxonomy" id="578458"/>
    <lineage>
        <taxon>Eukaryota</taxon>
        <taxon>Fungi</taxon>
        <taxon>Dikarya</taxon>
        <taxon>Basidiomycota</taxon>
        <taxon>Agaricomycotina</taxon>
        <taxon>Agaricomycetes</taxon>
        <taxon>Agaricomycetidae</taxon>
        <taxon>Agaricales</taxon>
        <taxon>Schizophyllaceae</taxon>
        <taxon>Schizophyllum</taxon>
    </lineage>
</organism>
<sequence length="145" mass="16326">MAEFGSVELGRKFMPVLSEKADVIGGAPRHDDPSIRDIPIPGRTYHICLCQWTGCLDNSRLVCWNFMDNKTGKPRLWPSNLQIYANYDGDIIRFASIEKGSNFDLKKLDWPEGTTETFCADDSSVIDFVVGQKTLLCLLLPSRPQ</sequence>
<evidence type="ECO:0000313" key="1">
    <source>
        <dbReference type="EMBL" id="EFI98497.1"/>
    </source>
</evidence>
<dbReference type="KEGG" id="scm:SCHCO_02619310"/>
<dbReference type="EMBL" id="GL377305">
    <property type="protein sequence ID" value="EFI98497.1"/>
    <property type="molecule type" value="Genomic_DNA"/>
</dbReference>
<name>D8Q1F4_SCHCM</name>
<evidence type="ECO:0000313" key="2">
    <source>
        <dbReference type="Proteomes" id="UP000007431"/>
    </source>
</evidence>
<dbReference type="HOGENOM" id="CLU_1787934_0_0_1"/>
<reference evidence="1 2" key="1">
    <citation type="journal article" date="2010" name="Nat. Biotechnol.">
        <title>Genome sequence of the model mushroom Schizophyllum commune.</title>
        <authorList>
            <person name="Ohm R.A."/>
            <person name="de Jong J.F."/>
            <person name="Lugones L.G."/>
            <person name="Aerts A."/>
            <person name="Kothe E."/>
            <person name="Stajich J.E."/>
            <person name="de Vries R.P."/>
            <person name="Record E."/>
            <person name="Levasseur A."/>
            <person name="Baker S.E."/>
            <person name="Bartholomew K.A."/>
            <person name="Coutinho P.M."/>
            <person name="Erdmann S."/>
            <person name="Fowler T.J."/>
            <person name="Gathman A.C."/>
            <person name="Lombard V."/>
            <person name="Henrissat B."/>
            <person name="Knabe N."/>
            <person name="Kuees U."/>
            <person name="Lilly W.W."/>
            <person name="Lindquist E."/>
            <person name="Lucas S."/>
            <person name="Magnuson J.K."/>
            <person name="Piumi F."/>
            <person name="Raudaskoski M."/>
            <person name="Salamov A."/>
            <person name="Schmutz J."/>
            <person name="Schwarze F.W.M.R."/>
            <person name="vanKuyk P.A."/>
            <person name="Horton J.S."/>
            <person name="Grigoriev I.V."/>
            <person name="Woesten H.A.B."/>
        </authorList>
    </citation>
    <scope>NUCLEOTIDE SEQUENCE [LARGE SCALE GENOMIC DNA]</scope>
    <source>
        <strain evidence="2">H4-8 / FGSC 9210</strain>
    </source>
</reference>
<dbReference type="InParanoid" id="D8Q1F4"/>
<protein>
    <submittedName>
        <fullName evidence="1">Uncharacterized protein</fullName>
    </submittedName>
</protein>
<gene>
    <name evidence="1" type="ORF">SCHCODRAFT_108234</name>
</gene>
<dbReference type="GeneID" id="9595933"/>
<dbReference type="RefSeq" id="XP_003033400.1">
    <property type="nucleotide sequence ID" value="XM_003033354.1"/>
</dbReference>
<keyword evidence="2" id="KW-1185">Reference proteome</keyword>